<dbReference type="GeneTree" id="ENSGT00940000167043"/>
<accession>A0A3Q4MVJ5</accession>
<proteinExistence type="predicted"/>
<dbReference type="OMA" id="AMVDKFK"/>
<dbReference type="Proteomes" id="UP000261580">
    <property type="component" value="Unassembled WGS sequence"/>
</dbReference>
<dbReference type="GO" id="GO:0005697">
    <property type="term" value="C:telomerase holoenzyme complex"/>
    <property type="evidence" value="ECO:0007669"/>
    <property type="project" value="TreeGrafter"/>
</dbReference>
<dbReference type="InterPro" id="IPR008858">
    <property type="entry name" value="TROVE_dom"/>
</dbReference>
<feature type="region of interest" description="Disordered" evidence="1">
    <location>
        <begin position="412"/>
        <end position="438"/>
    </location>
</feature>
<dbReference type="STRING" id="32507.ENSNBRP00000020499"/>
<protein>
    <recommendedName>
        <fullName evidence="2">TROVE domain-containing protein</fullName>
    </recommendedName>
</protein>
<dbReference type="GO" id="GO:0000722">
    <property type="term" value="P:telomere maintenance via recombination"/>
    <property type="evidence" value="ECO:0007669"/>
    <property type="project" value="TreeGrafter"/>
</dbReference>
<dbReference type="Pfam" id="PF05731">
    <property type="entry name" value="TROVE"/>
    <property type="match status" value="1"/>
</dbReference>
<evidence type="ECO:0000313" key="4">
    <source>
        <dbReference type="Proteomes" id="UP000261580"/>
    </source>
</evidence>
<dbReference type="Pfam" id="PF13271">
    <property type="entry name" value="DUF4062"/>
    <property type="match status" value="1"/>
</dbReference>
<dbReference type="PROSITE" id="PS50988">
    <property type="entry name" value="TROVE"/>
    <property type="match status" value="1"/>
</dbReference>
<dbReference type="PANTHER" id="PTHR44791">
    <property type="entry name" value="TELOMERASE PROTEIN COMPONENT 1 TEP1"/>
    <property type="match status" value="1"/>
</dbReference>
<reference evidence="3" key="2">
    <citation type="submission" date="2025-09" db="UniProtKB">
        <authorList>
            <consortium name="Ensembl"/>
        </authorList>
    </citation>
    <scope>IDENTIFICATION</scope>
</reference>
<dbReference type="GO" id="GO:0070034">
    <property type="term" value="F:telomerase RNA binding"/>
    <property type="evidence" value="ECO:0007669"/>
    <property type="project" value="TreeGrafter"/>
</dbReference>
<dbReference type="PANTHER" id="PTHR44791:SF1">
    <property type="entry name" value="TELOMERASE PROTEIN COMPONENT 1"/>
    <property type="match status" value="1"/>
</dbReference>
<keyword evidence="4" id="KW-1185">Reference proteome</keyword>
<evidence type="ECO:0000256" key="1">
    <source>
        <dbReference type="SAM" id="MobiDB-lite"/>
    </source>
</evidence>
<sequence>VCCSLVNESTAPGQKDWDSEDSVWTRITNLAKDISAYDPQFLLKVALYTRQKLNIRITANFLLALAANLPPTKPHVRRYFCAAVQLPSDWLEIVRIYSTVSHNDYLRSLPMCLKKAMADKFKQFSEYQLAKYNTRKHRCKHNRNNRFYFCLNVGYGCFICVCDWMQLRLKVVDKKQSEFSIKKMIKRLHIKEPAEHVMAILGKKYPADVKAFTHSGMKGVWDRERAGQRMKLKEPQTWERLLSMEGNKAATWEKLIDTKSLPFMAMLRNLRNMITKGISEAHHNKILSRLTNEKAVVQSRQFPFRFLAAYKVIMELYAIAQQQLPSANKILMDILKKIPKSQRLQRFLYVCSQRNYTVALLDRYRKALETAVQISCRQNVPPLPGRTLILLSPGIYYDQSAIQKLDFCLPPDPEEQENEEKEAENPKPKRRKTNIEDPDKLTPSVTPCIFIYLFFLCLEKVSNIIVLSESWLSTEVSFAIRNYRTEINSSSLVVHIFIKKVNKYFLPNSFFHYLTRFVAERGSSRLLDHVEHLDKLYNIPPPEGAVFFPPLFLLISLTVVPPSILRWQGVRVFISSTFRDMHSERDILVRSVFPELRRRAAPHCLYLQEVELRWGVTEEESERASELCLSEVCRSQMLVGILGERYGQVPPKPDLPDLPQYSWQKCITLLYPVFLLVFSSVPVAWRSHFAPESTDAAHKMASLKGRLLSSDVKVTENYSCEWGGVVDGKPYLKNLEDFGNAVLEDLWMAVKKLFVDVSLISSDFALVSSCLFHDRFFFLPFLRDLLSEFHSTLSNIKRNKPLVLLVDGADLVQDGRGQVSSDWIPQQLPRGVCLVVSITSKAALLQTLTKKKGTLLFTLGQLTLPDRKEIVQKELDAFGKKLSDSAFNNQLQTLISKKGAVSPLYLHLACEDLRNFASFDKVRTHYFSPLLSGILIYVKI</sequence>
<name>A0A3Q4MVJ5_NEOBR</name>
<dbReference type="Ensembl" id="ENSNBRT00000021053.1">
    <property type="protein sequence ID" value="ENSNBRP00000020499.1"/>
    <property type="gene ID" value="ENSNBRG00000015750.1"/>
</dbReference>
<evidence type="ECO:0000313" key="3">
    <source>
        <dbReference type="Ensembl" id="ENSNBRP00000020499.1"/>
    </source>
</evidence>
<dbReference type="InterPro" id="IPR045804">
    <property type="entry name" value="DUF5920"/>
</dbReference>
<organism evidence="3 4">
    <name type="scientific">Neolamprologus brichardi</name>
    <name type="common">Fairy cichlid</name>
    <name type="synonym">Lamprologus brichardi</name>
    <dbReference type="NCBI Taxonomy" id="32507"/>
    <lineage>
        <taxon>Eukaryota</taxon>
        <taxon>Metazoa</taxon>
        <taxon>Chordata</taxon>
        <taxon>Craniata</taxon>
        <taxon>Vertebrata</taxon>
        <taxon>Euteleostomi</taxon>
        <taxon>Actinopterygii</taxon>
        <taxon>Neopterygii</taxon>
        <taxon>Teleostei</taxon>
        <taxon>Neoteleostei</taxon>
        <taxon>Acanthomorphata</taxon>
        <taxon>Ovalentaria</taxon>
        <taxon>Cichlomorphae</taxon>
        <taxon>Cichliformes</taxon>
        <taxon>Cichlidae</taxon>
        <taxon>African cichlids</taxon>
        <taxon>Pseudocrenilabrinae</taxon>
        <taxon>Lamprologini</taxon>
        <taxon>Neolamprologus</taxon>
    </lineage>
</organism>
<dbReference type="InterPro" id="IPR052652">
    <property type="entry name" value="Telomerase_Complex_Comp"/>
</dbReference>
<feature type="compositionally biased region" description="Basic and acidic residues" evidence="1">
    <location>
        <begin position="423"/>
        <end position="438"/>
    </location>
</feature>
<feature type="compositionally biased region" description="Acidic residues" evidence="1">
    <location>
        <begin position="412"/>
        <end position="422"/>
    </location>
</feature>
<dbReference type="Bgee" id="ENSNBRG00000015750">
    <property type="expression patterns" value="Expressed in testis and 8 other cell types or tissues"/>
</dbReference>
<feature type="domain" description="TROVE" evidence="2">
    <location>
        <begin position="1"/>
        <end position="385"/>
    </location>
</feature>
<dbReference type="InterPro" id="IPR037214">
    <property type="entry name" value="TROVE_dom_sf"/>
</dbReference>
<reference evidence="3" key="1">
    <citation type="submission" date="2025-08" db="UniProtKB">
        <authorList>
            <consortium name="Ensembl"/>
        </authorList>
    </citation>
    <scope>IDENTIFICATION</scope>
</reference>
<dbReference type="SUPFAM" id="SSF140864">
    <property type="entry name" value="TROVE domain-like"/>
    <property type="match status" value="1"/>
</dbReference>
<dbReference type="Pfam" id="PF19334">
    <property type="entry name" value="DUF5920"/>
    <property type="match status" value="1"/>
</dbReference>
<dbReference type="AlphaFoldDB" id="A0A3Q4MVJ5"/>
<dbReference type="InterPro" id="IPR025139">
    <property type="entry name" value="DUF4062"/>
</dbReference>
<dbReference type="GO" id="GO:0003720">
    <property type="term" value="F:telomerase activity"/>
    <property type="evidence" value="ECO:0007669"/>
    <property type="project" value="TreeGrafter"/>
</dbReference>
<evidence type="ECO:0000259" key="2">
    <source>
        <dbReference type="PROSITE" id="PS50988"/>
    </source>
</evidence>